<dbReference type="SMART" id="SM00086">
    <property type="entry name" value="PAC"/>
    <property type="match status" value="2"/>
</dbReference>
<keyword evidence="10" id="KW-0547">Nucleotide-binding</keyword>
<dbReference type="Pfam" id="PF02518">
    <property type="entry name" value="HATPase_c"/>
    <property type="match status" value="1"/>
</dbReference>
<dbReference type="InterPro" id="IPR000700">
    <property type="entry name" value="PAS-assoc_C"/>
</dbReference>
<dbReference type="InterPro" id="IPR035965">
    <property type="entry name" value="PAS-like_dom_sf"/>
</dbReference>
<evidence type="ECO:0000313" key="11">
    <source>
        <dbReference type="Proteomes" id="UP001379945"/>
    </source>
</evidence>
<gene>
    <name evidence="10" type="ORF">AACH00_16855</name>
</gene>
<dbReference type="PANTHER" id="PTHR43047">
    <property type="entry name" value="TWO-COMPONENT HISTIDINE PROTEIN KINASE"/>
    <property type="match status" value="1"/>
</dbReference>
<dbReference type="Pfam" id="PF08448">
    <property type="entry name" value="PAS_4"/>
    <property type="match status" value="1"/>
</dbReference>
<dbReference type="PROSITE" id="PS50113">
    <property type="entry name" value="PAC"/>
    <property type="match status" value="2"/>
</dbReference>
<feature type="domain" description="Response regulatory" evidence="8">
    <location>
        <begin position="644"/>
        <end position="761"/>
    </location>
</feature>
<dbReference type="CDD" id="cd00130">
    <property type="entry name" value="PAS"/>
    <property type="match status" value="3"/>
</dbReference>
<feature type="modified residue" description="4-aspartylphosphate" evidence="6">
    <location>
        <position position="694"/>
    </location>
</feature>
<feature type="domain" description="Histidine kinase" evidence="7">
    <location>
        <begin position="385"/>
        <end position="603"/>
    </location>
</feature>
<accession>A0ABU9CBS4</accession>
<keyword evidence="10" id="KW-0067">ATP-binding</keyword>
<evidence type="ECO:0000256" key="2">
    <source>
        <dbReference type="ARBA" id="ARBA00012438"/>
    </source>
</evidence>
<dbReference type="SMART" id="SM00091">
    <property type="entry name" value="PAS"/>
    <property type="match status" value="3"/>
</dbReference>
<reference evidence="10 11" key="1">
    <citation type="submission" date="2024-04" db="EMBL/GenBank/DDBJ databases">
        <title>Novel species of the genus Ideonella isolated from streams.</title>
        <authorList>
            <person name="Lu H."/>
        </authorList>
    </citation>
    <scope>NUCLEOTIDE SEQUENCE [LARGE SCALE GENOMIC DNA]</scope>
    <source>
        <strain evidence="10 11">LYT19W</strain>
    </source>
</reference>
<evidence type="ECO:0000256" key="5">
    <source>
        <dbReference type="ARBA" id="ARBA00022777"/>
    </source>
</evidence>
<dbReference type="PRINTS" id="PR00344">
    <property type="entry name" value="BCTRLSENSOR"/>
</dbReference>
<evidence type="ECO:0000313" key="10">
    <source>
        <dbReference type="EMBL" id="MEK8048032.1"/>
    </source>
</evidence>
<proteinExistence type="predicted"/>
<keyword evidence="11" id="KW-1185">Reference proteome</keyword>
<dbReference type="InterPro" id="IPR005467">
    <property type="entry name" value="His_kinase_dom"/>
</dbReference>
<dbReference type="Gene3D" id="3.40.50.2300">
    <property type="match status" value="1"/>
</dbReference>
<dbReference type="Gene3D" id="2.10.70.100">
    <property type="match status" value="2"/>
</dbReference>
<evidence type="ECO:0000256" key="3">
    <source>
        <dbReference type="ARBA" id="ARBA00022553"/>
    </source>
</evidence>
<dbReference type="InterPro" id="IPR036097">
    <property type="entry name" value="HisK_dim/P_sf"/>
</dbReference>
<dbReference type="PROSITE" id="PS50109">
    <property type="entry name" value="HIS_KIN"/>
    <property type="match status" value="1"/>
</dbReference>
<evidence type="ECO:0000259" key="7">
    <source>
        <dbReference type="PROSITE" id="PS50109"/>
    </source>
</evidence>
<dbReference type="Pfam" id="PF00072">
    <property type="entry name" value="Response_reg"/>
    <property type="match status" value="1"/>
</dbReference>
<dbReference type="SUPFAM" id="SSF55785">
    <property type="entry name" value="PYP-like sensor domain (PAS domain)"/>
    <property type="match status" value="3"/>
</dbReference>
<evidence type="ECO:0000256" key="1">
    <source>
        <dbReference type="ARBA" id="ARBA00000085"/>
    </source>
</evidence>
<dbReference type="Gene3D" id="3.30.565.10">
    <property type="entry name" value="Histidine kinase-like ATPase, C-terminal domain"/>
    <property type="match status" value="1"/>
</dbReference>
<dbReference type="InterPro" id="IPR011006">
    <property type="entry name" value="CheY-like_superfamily"/>
</dbReference>
<dbReference type="SMART" id="SM00387">
    <property type="entry name" value="HATPase_c"/>
    <property type="match status" value="1"/>
</dbReference>
<dbReference type="InterPro" id="IPR013656">
    <property type="entry name" value="PAS_4"/>
</dbReference>
<protein>
    <recommendedName>
        <fullName evidence="2">histidine kinase</fullName>
        <ecNumber evidence="2">2.7.13.3</ecNumber>
    </recommendedName>
</protein>
<dbReference type="PANTHER" id="PTHR43047:SF72">
    <property type="entry name" value="OSMOSENSING HISTIDINE PROTEIN KINASE SLN1"/>
    <property type="match status" value="1"/>
</dbReference>
<dbReference type="SUPFAM" id="SSF55874">
    <property type="entry name" value="ATPase domain of HSP90 chaperone/DNA topoisomerase II/histidine kinase"/>
    <property type="match status" value="1"/>
</dbReference>
<organism evidence="10 11">
    <name type="scientific">Ideonella margarita</name>
    <dbReference type="NCBI Taxonomy" id="2984191"/>
    <lineage>
        <taxon>Bacteria</taxon>
        <taxon>Pseudomonadati</taxon>
        <taxon>Pseudomonadota</taxon>
        <taxon>Betaproteobacteria</taxon>
        <taxon>Burkholderiales</taxon>
        <taxon>Sphaerotilaceae</taxon>
        <taxon>Ideonella</taxon>
    </lineage>
</organism>
<dbReference type="InterPro" id="IPR003661">
    <property type="entry name" value="HisK_dim/P_dom"/>
</dbReference>
<sequence>MSNEPHSAAMRPALQALMGDWPVALACLNASHRVEWVNRAFEALTGLTQAALQGRPIEDMLPPALPEQSWRSGHRPDGHAWHAREHWLERPDGGRWLTLLDMAALVPPGADAALHQMQLAVDLADVIIWRHDLRTGYINCSERGWKTMGRPPGPQGWTGPELLALVHPDDRIPLETAYRQALAGQGPVDVMTRYITQNNSWRHAMTRRVLQLDADGQPEALVGVAIDISERERVLAELHSAHQRFTLMADGVGIGTWWHDVATGENHWDERMWALRGLNPQPQAPSIEDMLNLVHPGDRAAVRQQISRPADASRAPHYEFRVLLPDGRERWLASRSVQVLDAQGNTLQRLGANWDVTDARQAAAARHDQALAQRESQAKSELLARLSHELRTPLNAILGFTRLLLTGQEHDTPAGRQDKLGHILSAGNHLLSLVNDVLQLARPEEDPNGPITLIDLALDELVAQSLPMLQWHASERQVQLTAAVPPLLIVRADALRLRQVLLNLLSNAVKYNRLGGSVHVTARGDGDLVHLDVIDTGIGMAPEQVDLAFQPFQRLGQPGAGVEGVGIGLAIVKSLVLRMGGSIEVSSQPGQGSRFSLALPRGVQTLVGPGDAAASAPAMPLPGTPTVASAPAPLPFGASIPSGGLLYIEDNPVNVMIVAELAARRGQPAFFHAGTGAEGMALARAQRPRLILLDMHLPDCHGQQVLAWLKADPVTRHIPCIALSANALQDDIDRALSMGFAGYWTKPLDFAVFERTMNTVFGPPAQANTGSSIGQTGI</sequence>
<dbReference type="InterPro" id="IPR001610">
    <property type="entry name" value="PAC"/>
</dbReference>
<dbReference type="InterPro" id="IPR004358">
    <property type="entry name" value="Sig_transdc_His_kin-like_C"/>
</dbReference>
<evidence type="ECO:0000259" key="8">
    <source>
        <dbReference type="PROSITE" id="PS50110"/>
    </source>
</evidence>
<dbReference type="EMBL" id="JBBUTI010000013">
    <property type="protein sequence ID" value="MEK8048032.1"/>
    <property type="molecule type" value="Genomic_DNA"/>
</dbReference>
<dbReference type="Gene3D" id="1.10.287.130">
    <property type="match status" value="1"/>
</dbReference>
<dbReference type="InterPro" id="IPR013655">
    <property type="entry name" value="PAS_fold_3"/>
</dbReference>
<comment type="catalytic activity">
    <reaction evidence="1">
        <text>ATP + protein L-histidine = ADP + protein N-phospho-L-histidine.</text>
        <dbReference type="EC" id="2.7.13.3"/>
    </reaction>
</comment>
<feature type="domain" description="PAC" evidence="9">
    <location>
        <begin position="316"/>
        <end position="368"/>
    </location>
</feature>
<dbReference type="InterPro" id="IPR003594">
    <property type="entry name" value="HATPase_dom"/>
</dbReference>
<feature type="domain" description="PAC" evidence="9">
    <location>
        <begin position="188"/>
        <end position="240"/>
    </location>
</feature>
<keyword evidence="3 6" id="KW-0597">Phosphoprotein</keyword>
<dbReference type="SUPFAM" id="SSF52172">
    <property type="entry name" value="CheY-like"/>
    <property type="match status" value="1"/>
</dbReference>
<dbReference type="SMART" id="SM00448">
    <property type="entry name" value="REC"/>
    <property type="match status" value="1"/>
</dbReference>
<dbReference type="Pfam" id="PF08447">
    <property type="entry name" value="PAS_3"/>
    <property type="match status" value="2"/>
</dbReference>
<name>A0ABU9CBS4_9BURK</name>
<dbReference type="InterPro" id="IPR001789">
    <property type="entry name" value="Sig_transdc_resp-reg_receiver"/>
</dbReference>
<comment type="caution">
    <text evidence="10">The sequence shown here is derived from an EMBL/GenBank/DDBJ whole genome shotgun (WGS) entry which is preliminary data.</text>
</comment>
<dbReference type="InterPro" id="IPR000014">
    <property type="entry name" value="PAS"/>
</dbReference>
<dbReference type="PROSITE" id="PS50110">
    <property type="entry name" value="RESPONSE_REGULATORY"/>
    <property type="match status" value="1"/>
</dbReference>
<dbReference type="CDD" id="cd00082">
    <property type="entry name" value="HisKA"/>
    <property type="match status" value="1"/>
</dbReference>
<dbReference type="Gene3D" id="3.30.450.20">
    <property type="entry name" value="PAS domain"/>
    <property type="match status" value="3"/>
</dbReference>
<dbReference type="SMART" id="SM00388">
    <property type="entry name" value="HisKA"/>
    <property type="match status" value="1"/>
</dbReference>
<dbReference type="Proteomes" id="UP001379945">
    <property type="component" value="Unassembled WGS sequence"/>
</dbReference>
<dbReference type="InterPro" id="IPR036890">
    <property type="entry name" value="HATPase_C_sf"/>
</dbReference>
<keyword evidence="4" id="KW-0808">Transferase</keyword>
<evidence type="ECO:0000256" key="4">
    <source>
        <dbReference type="ARBA" id="ARBA00022679"/>
    </source>
</evidence>
<evidence type="ECO:0000259" key="9">
    <source>
        <dbReference type="PROSITE" id="PS50113"/>
    </source>
</evidence>
<dbReference type="GO" id="GO:0005524">
    <property type="term" value="F:ATP binding"/>
    <property type="evidence" value="ECO:0007669"/>
    <property type="project" value="UniProtKB-KW"/>
</dbReference>
<dbReference type="EC" id="2.7.13.3" evidence="2"/>
<evidence type="ECO:0000256" key="6">
    <source>
        <dbReference type="PROSITE-ProRule" id="PRU00169"/>
    </source>
</evidence>
<keyword evidence="5" id="KW-0418">Kinase</keyword>
<dbReference type="SUPFAM" id="SSF47384">
    <property type="entry name" value="Homodimeric domain of signal transducing histidine kinase"/>
    <property type="match status" value="1"/>
</dbReference>
<dbReference type="NCBIfam" id="TIGR00229">
    <property type="entry name" value="sensory_box"/>
    <property type="match status" value="1"/>
</dbReference>
<dbReference type="Pfam" id="PF00512">
    <property type="entry name" value="HisKA"/>
    <property type="match status" value="1"/>
</dbReference>
<dbReference type="RefSeq" id="WP_341400347.1">
    <property type="nucleotide sequence ID" value="NZ_JBBUTI010000013.1"/>
</dbReference>